<gene>
    <name evidence="4" type="ORF">RO3G_07912</name>
</gene>
<dbReference type="InParanoid" id="I1C427"/>
<sequence length="387" mass="43964">MVGLPARGKTYIAYKICRYLNWLGIKTEIFSVGNYRRKIAGLHPPPTFFDINNPDGLKKRHEAAKIALKDMKKWYIEQEGVAAIFDATNSTKADRAWINEELTKLDVQVLFIESICNVPSIIMSNIKDVKLSSPDYENLDPVDATQDYMNRISCYEAFYETMTEKDLSYMKLINMGSQYVINVIRGYLESRIVYYLMNLHTRPKRIWFSRHGESLFNLEDRIGGDAGLSPRGEQYALKLPELVKQNIGDRPLTVWTSTMKRTIQTARHLDFPKKQWKALDELDTGVCDGMTYDEIASYRDLVSRLEPVIMDLERHENILIISHQATIRLNVGAVDTFRPKGQGTRVLSNDLFISTNIGASGEISDTSNPILPISPIAIASKSLANEA</sequence>
<dbReference type="GO" id="GO:0004331">
    <property type="term" value="F:fructose-2,6-bisphosphate 2-phosphatase activity"/>
    <property type="evidence" value="ECO:0007669"/>
    <property type="project" value="TreeGrafter"/>
</dbReference>
<dbReference type="FunCoup" id="I1C427">
    <property type="interactions" value="320"/>
</dbReference>
<keyword evidence="5" id="KW-1185">Reference proteome</keyword>
<keyword evidence="2" id="KW-0067">ATP-binding</keyword>
<evidence type="ECO:0000313" key="4">
    <source>
        <dbReference type="EMBL" id="EIE83207.1"/>
    </source>
</evidence>
<dbReference type="STRING" id="246409.I1C427"/>
<dbReference type="InterPro" id="IPR003094">
    <property type="entry name" value="6Pfruct_kin"/>
</dbReference>
<dbReference type="SMART" id="SM00855">
    <property type="entry name" value="PGAM"/>
    <property type="match status" value="1"/>
</dbReference>
<dbReference type="GO" id="GO:0005524">
    <property type="term" value="F:ATP binding"/>
    <property type="evidence" value="ECO:0007669"/>
    <property type="project" value="UniProtKB-KW"/>
</dbReference>
<dbReference type="Pfam" id="PF01591">
    <property type="entry name" value="6PF2K"/>
    <property type="match status" value="1"/>
</dbReference>
<dbReference type="CDD" id="cd07067">
    <property type="entry name" value="HP_PGM_like"/>
    <property type="match status" value="1"/>
</dbReference>
<dbReference type="EMBL" id="CH476736">
    <property type="protein sequence ID" value="EIE83207.1"/>
    <property type="molecule type" value="Genomic_DNA"/>
</dbReference>
<dbReference type="GO" id="GO:0006003">
    <property type="term" value="P:fructose 2,6-bisphosphate metabolic process"/>
    <property type="evidence" value="ECO:0007669"/>
    <property type="project" value="InterPro"/>
</dbReference>
<dbReference type="GO" id="GO:0003873">
    <property type="term" value="F:6-phosphofructo-2-kinase activity"/>
    <property type="evidence" value="ECO:0007669"/>
    <property type="project" value="InterPro"/>
</dbReference>
<dbReference type="PANTHER" id="PTHR10606:SF44">
    <property type="entry name" value="6-PHOSPHOFRUCTO 2-KINASE_FRUCTOSE 2,6-BISPHOSPHATASE LONG FORM"/>
    <property type="match status" value="1"/>
</dbReference>
<dbReference type="Gene3D" id="3.40.50.1240">
    <property type="entry name" value="Phosphoglycerate mutase-like"/>
    <property type="match status" value="1"/>
</dbReference>
<dbReference type="GO" id="GO:0006000">
    <property type="term" value="P:fructose metabolic process"/>
    <property type="evidence" value="ECO:0007669"/>
    <property type="project" value="InterPro"/>
</dbReference>
<reference evidence="4 5" key="1">
    <citation type="journal article" date="2009" name="PLoS Genet.">
        <title>Genomic analysis of the basal lineage fungus Rhizopus oryzae reveals a whole-genome duplication.</title>
        <authorList>
            <person name="Ma L.-J."/>
            <person name="Ibrahim A.S."/>
            <person name="Skory C."/>
            <person name="Grabherr M.G."/>
            <person name="Burger G."/>
            <person name="Butler M."/>
            <person name="Elias M."/>
            <person name="Idnurm A."/>
            <person name="Lang B.F."/>
            <person name="Sone T."/>
            <person name="Abe A."/>
            <person name="Calvo S.E."/>
            <person name="Corrochano L.M."/>
            <person name="Engels R."/>
            <person name="Fu J."/>
            <person name="Hansberg W."/>
            <person name="Kim J.-M."/>
            <person name="Kodira C.D."/>
            <person name="Koehrsen M.J."/>
            <person name="Liu B."/>
            <person name="Miranda-Saavedra D."/>
            <person name="O'Leary S."/>
            <person name="Ortiz-Castellanos L."/>
            <person name="Poulter R."/>
            <person name="Rodriguez-Romero J."/>
            <person name="Ruiz-Herrera J."/>
            <person name="Shen Y.-Q."/>
            <person name="Zeng Q."/>
            <person name="Galagan J."/>
            <person name="Birren B.W."/>
            <person name="Cuomo C.A."/>
            <person name="Wickes B.L."/>
        </authorList>
    </citation>
    <scope>NUCLEOTIDE SEQUENCE [LARGE SCALE GENOMIC DNA]</scope>
    <source>
        <strain evidence="5">RA 99-880 / ATCC MYA-4621 / FGSC 9543 / NRRL 43880</strain>
    </source>
</reference>
<dbReference type="FunFam" id="3.40.50.300:FF:000644">
    <property type="entry name" value="GpmB, Fructose-2,6-bisphosphatase"/>
    <property type="match status" value="1"/>
</dbReference>
<dbReference type="GO" id="GO:0005829">
    <property type="term" value="C:cytosol"/>
    <property type="evidence" value="ECO:0007669"/>
    <property type="project" value="TreeGrafter"/>
</dbReference>
<dbReference type="AlphaFoldDB" id="I1C427"/>
<accession>I1C427</accession>
<dbReference type="OrthoDB" id="267323at2759"/>
<evidence type="ECO:0000256" key="1">
    <source>
        <dbReference type="ARBA" id="ARBA00022741"/>
    </source>
</evidence>
<evidence type="ECO:0000259" key="3">
    <source>
        <dbReference type="Pfam" id="PF01591"/>
    </source>
</evidence>
<dbReference type="InterPro" id="IPR027417">
    <property type="entry name" value="P-loop_NTPase"/>
</dbReference>
<dbReference type="eggNOG" id="KOG0234">
    <property type="taxonomic scope" value="Eukaryota"/>
</dbReference>
<proteinExistence type="predicted"/>
<feature type="domain" description="6-phosphofructo-2-kinase" evidence="3">
    <location>
        <begin position="1"/>
        <end position="203"/>
    </location>
</feature>
<organism evidence="4 5">
    <name type="scientific">Rhizopus delemar (strain RA 99-880 / ATCC MYA-4621 / FGSC 9543 / NRRL 43880)</name>
    <name type="common">Mucormycosis agent</name>
    <name type="synonym">Rhizopus arrhizus var. delemar</name>
    <dbReference type="NCBI Taxonomy" id="246409"/>
    <lineage>
        <taxon>Eukaryota</taxon>
        <taxon>Fungi</taxon>
        <taxon>Fungi incertae sedis</taxon>
        <taxon>Mucoromycota</taxon>
        <taxon>Mucoromycotina</taxon>
        <taxon>Mucoromycetes</taxon>
        <taxon>Mucorales</taxon>
        <taxon>Mucorineae</taxon>
        <taxon>Rhizopodaceae</taxon>
        <taxon>Rhizopus</taxon>
    </lineage>
</organism>
<protein>
    <recommendedName>
        <fullName evidence="3">6-phosphofructo-2-kinase domain-containing protein</fullName>
    </recommendedName>
</protein>
<keyword evidence="1" id="KW-0547">Nucleotide-binding</keyword>
<evidence type="ECO:0000313" key="5">
    <source>
        <dbReference type="Proteomes" id="UP000009138"/>
    </source>
</evidence>
<dbReference type="PANTHER" id="PTHR10606">
    <property type="entry name" value="6-PHOSPHOFRUCTO-2-KINASE/FRUCTOSE-2,6-BISPHOSPHATASE"/>
    <property type="match status" value="1"/>
</dbReference>
<dbReference type="Gene3D" id="3.40.50.300">
    <property type="entry name" value="P-loop containing nucleotide triphosphate hydrolases"/>
    <property type="match status" value="1"/>
</dbReference>
<dbReference type="RefSeq" id="XP_067518603.1">
    <property type="nucleotide sequence ID" value="XM_067662502.1"/>
</dbReference>
<dbReference type="Proteomes" id="UP000009138">
    <property type="component" value="Unassembled WGS sequence"/>
</dbReference>
<dbReference type="InterPro" id="IPR013078">
    <property type="entry name" value="His_Pase_superF_clade-1"/>
</dbReference>
<dbReference type="Pfam" id="PF00300">
    <property type="entry name" value="His_Phos_1"/>
    <property type="match status" value="1"/>
</dbReference>
<dbReference type="PRINTS" id="PR00991">
    <property type="entry name" value="6PFRUCTKNASE"/>
</dbReference>
<dbReference type="OMA" id="CDSTLYH"/>
<dbReference type="GeneID" id="93614883"/>
<name>I1C427_RHIO9</name>
<evidence type="ECO:0000256" key="2">
    <source>
        <dbReference type="ARBA" id="ARBA00022840"/>
    </source>
</evidence>
<dbReference type="VEuPathDB" id="FungiDB:RO3G_07912"/>
<dbReference type="InterPro" id="IPR029033">
    <property type="entry name" value="His_PPase_superfam"/>
</dbReference>
<dbReference type="SUPFAM" id="SSF52540">
    <property type="entry name" value="P-loop containing nucleoside triphosphate hydrolases"/>
    <property type="match status" value="1"/>
</dbReference>
<dbReference type="PIRSF" id="PIRSF000709">
    <property type="entry name" value="6PFK_2-Ptase"/>
    <property type="match status" value="1"/>
</dbReference>
<dbReference type="SUPFAM" id="SSF53254">
    <property type="entry name" value="Phosphoglycerate mutase-like"/>
    <property type="match status" value="1"/>
</dbReference>
<dbReference type="InterPro" id="IPR013079">
    <property type="entry name" value="6Phosfructo_kin"/>
</dbReference>